<dbReference type="AlphaFoldDB" id="A0A850QJI2"/>
<organism evidence="1 2">
    <name type="scientific">Undibacterium oligocarboniphilum</name>
    <dbReference type="NCBI Taxonomy" id="666702"/>
    <lineage>
        <taxon>Bacteria</taxon>
        <taxon>Pseudomonadati</taxon>
        <taxon>Pseudomonadota</taxon>
        <taxon>Betaproteobacteria</taxon>
        <taxon>Burkholderiales</taxon>
        <taxon>Oxalobacteraceae</taxon>
        <taxon>Undibacterium</taxon>
    </lineage>
</organism>
<evidence type="ECO:0000313" key="2">
    <source>
        <dbReference type="Proteomes" id="UP000588051"/>
    </source>
</evidence>
<comment type="caution">
    <text evidence="1">The sequence shown here is derived from an EMBL/GenBank/DDBJ whole genome shotgun (WGS) entry which is preliminary data.</text>
</comment>
<dbReference type="Proteomes" id="UP000588051">
    <property type="component" value="Unassembled WGS sequence"/>
</dbReference>
<gene>
    <name evidence="1" type="ORF">HV832_16485</name>
</gene>
<dbReference type="RefSeq" id="WP_176805087.1">
    <property type="nucleotide sequence ID" value="NZ_JABXYJ010000014.1"/>
</dbReference>
<accession>A0A850QJI2</accession>
<reference evidence="1 2" key="1">
    <citation type="submission" date="2020-06" db="EMBL/GenBank/DDBJ databases">
        <authorList>
            <person name="Qiu C."/>
            <person name="Liu Z."/>
        </authorList>
    </citation>
    <scope>NUCLEOTIDE SEQUENCE [LARGE SCALE GENOMIC DNA]</scope>
    <source>
        <strain evidence="1 2">EM 1</strain>
    </source>
</reference>
<evidence type="ECO:0000313" key="1">
    <source>
        <dbReference type="EMBL" id="NVO79418.1"/>
    </source>
</evidence>
<dbReference type="EMBL" id="JABXYJ010000014">
    <property type="protein sequence ID" value="NVO79418.1"/>
    <property type="molecule type" value="Genomic_DNA"/>
</dbReference>
<name>A0A850QJI2_9BURK</name>
<proteinExistence type="predicted"/>
<protein>
    <submittedName>
        <fullName evidence="1">Uncharacterized protein</fullName>
    </submittedName>
</protein>
<keyword evidence="2" id="KW-1185">Reference proteome</keyword>
<sequence length="211" mass="24217">MNYLETGQRIVKLIGYDAGRADMRRSKKIPTSDVDFDYFYPLQTLGWERSDCVRAITDLLGAELVPTKSSCFFCPASKVWELFWIAAHEPELLERALYMERVALTGKHSRFDEVEFGASWEELVRNADRFPSTATTVGLGRSFSWNQWARVNNVVDADFRVWRSAESIERFITSAAALQTSDNALDRRFSDPERKVIPILPAQQAFTFETE</sequence>